<dbReference type="AlphaFoldDB" id="A0A1J7J116"/>
<proteinExistence type="predicted"/>
<name>A0A1J7J116_9PEZI</name>
<sequence>MASLSTLRGQVNLQDALDEDDDVLAQLRYPGQQKAFWDSLVARKADIEALVRYHLGIDWCYVCTTEIWKAGSFNVVLPVLVRAKGCRGNERVYVRFPLPYKLGEAQHPGNVEEKLRTEIATYTWLQEHCSDVPIPVLHGFGLPDGTCFSYPQNTPFLRKVLWGLRRKLLAMFGFPIPSHYVRRGLRNPFDSGYMILSEAKGRTLAVSWEKHRHDKAYRQRLFRDLARICLSMNRTPLPRIGALRFNSNGVVTLSNRPLNMYFQMLENEGIPSGIPQQRTYSSVEPYISDLLSFQDNKLLYQPNSIHDQADGEMQLAALAALRATMHRFIRTEDRDGPFYYTLTDLQQNNIFVDEQWNIQSIIDLEWAQSQPIEMQLPPYWVTSKPIDAFDDAESVSELGDLFNEYINIYQAEEMASNGVLIHSPVMRHVWETGSFWYFHAIKVPKGMHRVFNSNIQPLFNEEHCHESIFDRVFFWYWGSGAQELIEKKIQDKEKYAERIKETFGIGPVEHKDASLNVLCH</sequence>
<dbReference type="InterPro" id="IPR011009">
    <property type="entry name" value="Kinase-like_dom_sf"/>
</dbReference>
<keyword evidence="2" id="KW-1185">Reference proteome</keyword>
<evidence type="ECO:0000313" key="2">
    <source>
        <dbReference type="Proteomes" id="UP000182658"/>
    </source>
</evidence>
<gene>
    <name evidence="1" type="ORF">CONLIGDRAFT_628013</name>
</gene>
<dbReference type="InParanoid" id="A0A1J7J116"/>
<dbReference type="PANTHER" id="PTHR21310:SF37">
    <property type="entry name" value="AMINOGLYCOSIDE PHOSPHOTRANSFERASE DOMAIN-CONTAINING PROTEIN"/>
    <property type="match status" value="1"/>
</dbReference>
<dbReference type="SUPFAM" id="SSF56112">
    <property type="entry name" value="Protein kinase-like (PK-like)"/>
    <property type="match status" value="1"/>
</dbReference>
<accession>A0A1J7J116</accession>
<organism evidence="1 2">
    <name type="scientific">Coniochaeta ligniaria NRRL 30616</name>
    <dbReference type="NCBI Taxonomy" id="1408157"/>
    <lineage>
        <taxon>Eukaryota</taxon>
        <taxon>Fungi</taxon>
        <taxon>Dikarya</taxon>
        <taxon>Ascomycota</taxon>
        <taxon>Pezizomycotina</taxon>
        <taxon>Sordariomycetes</taxon>
        <taxon>Sordariomycetidae</taxon>
        <taxon>Coniochaetales</taxon>
        <taxon>Coniochaetaceae</taxon>
        <taxon>Coniochaeta</taxon>
    </lineage>
</organism>
<protein>
    <recommendedName>
        <fullName evidence="3">Aminoglycoside phosphotransferase domain-containing protein</fullName>
    </recommendedName>
</protein>
<dbReference type="OrthoDB" id="3645574at2759"/>
<dbReference type="InterPro" id="IPR051678">
    <property type="entry name" value="AGP_Transferase"/>
</dbReference>
<dbReference type="PANTHER" id="PTHR21310">
    <property type="entry name" value="AMINOGLYCOSIDE PHOSPHOTRANSFERASE-RELATED-RELATED"/>
    <property type="match status" value="1"/>
</dbReference>
<evidence type="ECO:0000313" key="1">
    <source>
        <dbReference type="EMBL" id="OIW33075.1"/>
    </source>
</evidence>
<dbReference type="STRING" id="1408157.A0A1J7J116"/>
<reference evidence="1 2" key="1">
    <citation type="submission" date="2016-10" db="EMBL/GenBank/DDBJ databases">
        <title>Draft genome sequence of Coniochaeta ligniaria NRRL30616, a lignocellulolytic fungus for bioabatement of inhibitors in plant biomass hydrolysates.</title>
        <authorList>
            <consortium name="DOE Joint Genome Institute"/>
            <person name="Jimenez D.J."/>
            <person name="Hector R.E."/>
            <person name="Riley R."/>
            <person name="Sun H."/>
            <person name="Grigoriev I.V."/>
            <person name="Van Elsas J.D."/>
            <person name="Nichols N.N."/>
        </authorList>
    </citation>
    <scope>NUCLEOTIDE SEQUENCE [LARGE SCALE GENOMIC DNA]</scope>
    <source>
        <strain evidence="1 2">NRRL 30616</strain>
    </source>
</reference>
<dbReference type="EMBL" id="KV875094">
    <property type="protein sequence ID" value="OIW33075.1"/>
    <property type="molecule type" value="Genomic_DNA"/>
</dbReference>
<evidence type="ECO:0008006" key="3">
    <source>
        <dbReference type="Google" id="ProtNLM"/>
    </source>
</evidence>
<dbReference type="Proteomes" id="UP000182658">
    <property type="component" value="Unassembled WGS sequence"/>
</dbReference>